<gene>
    <name evidence="3" type="ORF">OC842_001605</name>
</gene>
<evidence type="ECO:0000256" key="1">
    <source>
        <dbReference type="SAM" id="MobiDB-lite"/>
    </source>
</evidence>
<dbReference type="Proteomes" id="UP001176521">
    <property type="component" value="Unassembled WGS sequence"/>
</dbReference>
<accession>A0AAN6JME4</accession>
<comment type="caution">
    <text evidence="3">The sequence shown here is derived from an EMBL/GenBank/DDBJ whole genome shotgun (WGS) entry which is preliminary data.</text>
</comment>
<sequence>MLLSLNTRRAAWLGLVAPVVLLFLLAVAVAHASPSAALGRVPPLGRARSGKYVGSLCTDSSQCYSENCVSELVFGGDPSVFRCRRQEAGGPCFENNNCGSRICQPDGRCGFSATNGRCDWYDDCIGWLNSTTQCVSHRCKLVQGAACAKNNQCISGVCRNKVCRVPAQAPNAACEIDSECLSGKCVTVPYNQCTTPDGAFTTCPGTLPKHCARYGLGHSCANNGECNEGLCKSGVCSASQDGDSCVSQYQCSGPSLCGSDNKCDTPATASLAPTQPCDDDDADQCVSGRCVSTLPGRDNYNINTGFDQPQDPPKCDFLNNGQAGCASFADCRTGVCAQGTCRAGLDGDACQVNYNCVHLCGLDGVCYSPSSGPQGAGKPCKQDAQCLSNKCSFAYNSVNRPRLGSTSDFPIGTSDTSCSPSSLDGACAVDSDCAQGTCDASSSTCKLQSIDSPCTTDSQCTTNSCFYADEYDASSGTCQLAPGGNDCSADSQCYSGTCTYYPGPPYCNGPCPGRSSCDAIELGGTCRRATDCGDGNVCNDEDKCAVRDITTIQCEADFNCPQGYCVSGFCSLDPPPPPPSSSGNRSKAPASASTSSSTKSPAAASSATKSTTSSSANSSSSSSSSATASSSSSSSLSKTPAASTRAPSSASTPASA</sequence>
<keyword evidence="2" id="KW-0732">Signal</keyword>
<dbReference type="AlphaFoldDB" id="A0AAN6JME4"/>
<feature type="chain" id="PRO_5042906927" evidence="2">
    <location>
        <begin position="33"/>
        <end position="656"/>
    </location>
</feature>
<name>A0AAN6JME4_9BASI</name>
<organism evidence="3 4">
    <name type="scientific">Tilletia horrida</name>
    <dbReference type="NCBI Taxonomy" id="155126"/>
    <lineage>
        <taxon>Eukaryota</taxon>
        <taxon>Fungi</taxon>
        <taxon>Dikarya</taxon>
        <taxon>Basidiomycota</taxon>
        <taxon>Ustilaginomycotina</taxon>
        <taxon>Exobasidiomycetes</taxon>
        <taxon>Tilletiales</taxon>
        <taxon>Tilletiaceae</taxon>
        <taxon>Tilletia</taxon>
    </lineage>
</organism>
<reference evidence="3" key="1">
    <citation type="journal article" date="2023" name="PhytoFront">
        <title>Draft Genome Resources of Seven Strains of Tilletia horrida, Causal Agent of Kernel Smut of Rice.</title>
        <authorList>
            <person name="Khanal S."/>
            <person name="Antony Babu S."/>
            <person name="Zhou X.G."/>
        </authorList>
    </citation>
    <scope>NUCLEOTIDE SEQUENCE</scope>
    <source>
        <strain evidence="3">TX3</strain>
    </source>
</reference>
<feature type="signal peptide" evidence="2">
    <location>
        <begin position="1"/>
        <end position="32"/>
    </location>
</feature>
<evidence type="ECO:0000256" key="2">
    <source>
        <dbReference type="SAM" id="SignalP"/>
    </source>
</evidence>
<keyword evidence="4" id="KW-1185">Reference proteome</keyword>
<feature type="compositionally biased region" description="Low complexity" evidence="1">
    <location>
        <begin position="586"/>
        <end position="656"/>
    </location>
</feature>
<proteinExistence type="predicted"/>
<protein>
    <submittedName>
        <fullName evidence="3">Uncharacterized protein</fullName>
    </submittedName>
</protein>
<feature type="region of interest" description="Disordered" evidence="1">
    <location>
        <begin position="576"/>
        <end position="656"/>
    </location>
</feature>
<evidence type="ECO:0000313" key="4">
    <source>
        <dbReference type="Proteomes" id="UP001176521"/>
    </source>
</evidence>
<dbReference type="EMBL" id="JAPDMQ010000058">
    <property type="protein sequence ID" value="KAK0537552.1"/>
    <property type="molecule type" value="Genomic_DNA"/>
</dbReference>
<evidence type="ECO:0000313" key="3">
    <source>
        <dbReference type="EMBL" id="KAK0537552.1"/>
    </source>
</evidence>